<dbReference type="SMART" id="SM00822">
    <property type="entry name" value="PKS_KR"/>
    <property type="match status" value="1"/>
</dbReference>
<keyword evidence="4" id="KW-1185">Reference proteome</keyword>
<dbReference type="EMBL" id="BAABCP010000001">
    <property type="protein sequence ID" value="GAA3942521.1"/>
    <property type="molecule type" value="Genomic_DNA"/>
</dbReference>
<dbReference type="SUPFAM" id="SSF51735">
    <property type="entry name" value="NAD(P)-binding Rossmann-fold domains"/>
    <property type="match status" value="1"/>
</dbReference>
<comment type="similarity">
    <text evidence="1">Belongs to the short-chain dehydrogenases/reductases (SDR) family.</text>
</comment>
<dbReference type="InterPro" id="IPR036291">
    <property type="entry name" value="NAD(P)-bd_dom_sf"/>
</dbReference>
<dbReference type="Pfam" id="PF13561">
    <property type="entry name" value="adh_short_C2"/>
    <property type="match status" value="1"/>
</dbReference>
<dbReference type="PANTHER" id="PTHR42879:SF2">
    <property type="entry name" value="3-OXOACYL-[ACYL-CARRIER-PROTEIN] REDUCTASE FABG"/>
    <property type="match status" value="1"/>
</dbReference>
<gene>
    <name evidence="3" type="ORF">GCM10022383_20450</name>
</gene>
<name>A0ABP7NCX9_9MICO</name>
<dbReference type="Proteomes" id="UP001501591">
    <property type="component" value="Unassembled WGS sequence"/>
</dbReference>
<dbReference type="PRINTS" id="PR00081">
    <property type="entry name" value="GDHRDH"/>
</dbReference>
<dbReference type="PANTHER" id="PTHR42879">
    <property type="entry name" value="3-OXOACYL-(ACYL-CARRIER-PROTEIN) REDUCTASE"/>
    <property type="match status" value="1"/>
</dbReference>
<dbReference type="PRINTS" id="PR00080">
    <property type="entry name" value="SDRFAMILY"/>
</dbReference>
<evidence type="ECO:0000259" key="2">
    <source>
        <dbReference type="SMART" id="SM00822"/>
    </source>
</evidence>
<reference evidence="4" key="1">
    <citation type="journal article" date="2019" name="Int. J. Syst. Evol. Microbiol.">
        <title>The Global Catalogue of Microorganisms (GCM) 10K type strain sequencing project: providing services to taxonomists for standard genome sequencing and annotation.</title>
        <authorList>
            <consortium name="The Broad Institute Genomics Platform"/>
            <consortium name="The Broad Institute Genome Sequencing Center for Infectious Disease"/>
            <person name="Wu L."/>
            <person name="Ma J."/>
        </authorList>
    </citation>
    <scope>NUCLEOTIDE SEQUENCE [LARGE SCALE GENOMIC DNA]</scope>
    <source>
        <strain evidence="4">JCM 17024</strain>
    </source>
</reference>
<proteinExistence type="inferred from homology"/>
<accession>A0ABP7NCX9</accession>
<dbReference type="Gene3D" id="3.40.50.720">
    <property type="entry name" value="NAD(P)-binding Rossmann-like Domain"/>
    <property type="match status" value="1"/>
</dbReference>
<evidence type="ECO:0000256" key="1">
    <source>
        <dbReference type="ARBA" id="ARBA00006484"/>
    </source>
</evidence>
<dbReference type="InterPro" id="IPR050259">
    <property type="entry name" value="SDR"/>
</dbReference>
<feature type="domain" description="Ketoreductase" evidence="2">
    <location>
        <begin position="4"/>
        <end position="188"/>
    </location>
</feature>
<dbReference type="InterPro" id="IPR002347">
    <property type="entry name" value="SDR_fam"/>
</dbReference>
<dbReference type="RefSeq" id="WP_344819468.1">
    <property type="nucleotide sequence ID" value="NZ_BAABCP010000001.1"/>
</dbReference>
<protein>
    <submittedName>
        <fullName evidence="3">Glucose 1-dehydrogenase</fullName>
    </submittedName>
</protein>
<comment type="caution">
    <text evidence="3">The sequence shown here is derived from an EMBL/GenBank/DDBJ whole genome shotgun (WGS) entry which is preliminary data.</text>
</comment>
<dbReference type="InterPro" id="IPR057326">
    <property type="entry name" value="KR_dom"/>
</dbReference>
<evidence type="ECO:0000313" key="3">
    <source>
        <dbReference type="EMBL" id="GAA3942521.1"/>
    </source>
</evidence>
<sequence length="251" mass="26149">MNRRTVIVTGAGSLRGIGRVISADLARAGYEIAIYDRDEQGARSCAEHLSSAYGVKVTAQAVDVSDEHQVADAVAATEKAHGGVYGLVNNAGISAPTPVEEISVTEWERIFAVNVRGVFLMSQAVLPIMRAKRAGRIVNMSSVSAQRGGGIFGASHYSAAKAAVLGFTKAVAREVGKDGVRVNAVAPSMVDTDIDGGLLTPERKAQLAEDTLLGRLATPSDVSAAVMFLMSPESDYITGATIDVNGGGHLH</sequence>
<dbReference type="InterPro" id="IPR020904">
    <property type="entry name" value="Sc_DH/Rdtase_CS"/>
</dbReference>
<evidence type="ECO:0000313" key="4">
    <source>
        <dbReference type="Proteomes" id="UP001501591"/>
    </source>
</evidence>
<organism evidence="3 4">
    <name type="scientific">Microbacterium soli</name>
    <dbReference type="NCBI Taxonomy" id="446075"/>
    <lineage>
        <taxon>Bacteria</taxon>
        <taxon>Bacillati</taxon>
        <taxon>Actinomycetota</taxon>
        <taxon>Actinomycetes</taxon>
        <taxon>Micrococcales</taxon>
        <taxon>Microbacteriaceae</taxon>
        <taxon>Microbacterium</taxon>
    </lineage>
</organism>
<dbReference type="PROSITE" id="PS00061">
    <property type="entry name" value="ADH_SHORT"/>
    <property type="match status" value="1"/>
</dbReference>